<feature type="region of interest" description="Disordered" evidence="1">
    <location>
        <begin position="107"/>
        <end position="159"/>
    </location>
</feature>
<keyword evidence="3" id="KW-1185">Reference proteome</keyword>
<accession>A0ABV9GRC1</accession>
<gene>
    <name evidence="2" type="ORF">ACFO4N_12110</name>
</gene>
<dbReference type="EMBL" id="JBHSFW010000008">
    <property type="protein sequence ID" value="MFC4619456.1"/>
    <property type="molecule type" value="Genomic_DNA"/>
</dbReference>
<evidence type="ECO:0000256" key="1">
    <source>
        <dbReference type="SAM" id="MobiDB-lite"/>
    </source>
</evidence>
<comment type="caution">
    <text evidence="2">The sequence shown here is derived from an EMBL/GenBank/DDBJ whole genome shotgun (WGS) entry which is preliminary data.</text>
</comment>
<name>A0ABV9GRC1_9BACL</name>
<sequence>MAAERVRKCPRCRSKDHYGGRTGAKVPAVPIKRPLWRPNRCESVHSADQKTTMALEPAQKCPQCRSKDHYGGQIGAKEPAVPIKRPLWRPNRCESAHGADQKTIWKLEPVQKSPRCRSKDHLGGRTGAKEPAVPIKRPLWRPNRPESARGTVQKPHWRL</sequence>
<feature type="region of interest" description="Disordered" evidence="1">
    <location>
        <begin position="62"/>
        <end position="83"/>
    </location>
</feature>
<evidence type="ECO:0000313" key="2">
    <source>
        <dbReference type="EMBL" id="MFC4619456.1"/>
    </source>
</evidence>
<dbReference type="RefSeq" id="WP_376846550.1">
    <property type="nucleotide sequence ID" value="NZ_JBHSFW010000008.1"/>
</dbReference>
<proteinExistence type="predicted"/>
<protein>
    <submittedName>
        <fullName evidence="2">Uncharacterized protein</fullName>
    </submittedName>
</protein>
<reference evidence="3" key="1">
    <citation type="journal article" date="2019" name="Int. J. Syst. Evol. Microbiol.">
        <title>The Global Catalogue of Microorganisms (GCM) 10K type strain sequencing project: providing services to taxonomists for standard genome sequencing and annotation.</title>
        <authorList>
            <consortium name="The Broad Institute Genomics Platform"/>
            <consortium name="The Broad Institute Genome Sequencing Center for Infectious Disease"/>
            <person name="Wu L."/>
            <person name="Ma J."/>
        </authorList>
    </citation>
    <scope>NUCLEOTIDE SEQUENCE [LARGE SCALE GENOMIC DNA]</scope>
    <source>
        <strain evidence="3">CGMCC 1.16306</strain>
    </source>
</reference>
<dbReference type="Proteomes" id="UP001596022">
    <property type="component" value="Unassembled WGS sequence"/>
</dbReference>
<organism evidence="2 3">
    <name type="scientific">Camelliibacillus cellulosilyticus</name>
    <dbReference type="NCBI Taxonomy" id="2174486"/>
    <lineage>
        <taxon>Bacteria</taxon>
        <taxon>Bacillati</taxon>
        <taxon>Bacillota</taxon>
        <taxon>Bacilli</taxon>
        <taxon>Bacillales</taxon>
        <taxon>Sporolactobacillaceae</taxon>
        <taxon>Camelliibacillus</taxon>
    </lineage>
</organism>
<evidence type="ECO:0000313" key="3">
    <source>
        <dbReference type="Proteomes" id="UP001596022"/>
    </source>
</evidence>